<organism evidence="5 6">
    <name type="scientific">Gallaecimonas xiamenensis 3-C-1</name>
    <dbReference type="NCBI Taxonomy" id="745411"/>
    <lineage>
        <taxon>Bacteria</taxon>
        <taxon>Pseudomonadati</taxon>
        <taxon>Pseudomonadota</taxon>
        <taxon>Gammaproteobacteria</taxon>
        <taxon>Enterobacterales</taxon>
        <taxon>Gallaecimonadaceae</taxon>
        <taxon>Gallaecimonas</taxon>
    </lineage>
</organism>
<dbReference type="Pfam" id="PF00293">
    <property type="entry name" value="NUDIX"/>
    <property type="match status" value="1"/>
</dbReference>
<evidence type="ECO:0000256" key="1">
    <source>
        <dbReference type="ARBA" id="ARBA00001946"/>
    </source>
</evidence>
<dbReference type="InterPro" id="IPR015797">
    <property type="entry name" value="NUDIX_hydrolase-like_dom_sf"/>
</dbReference>
<accession>K2JKD6</accession>
<dbReference type="InterPro" id="IPR000086">
    <property type="entry name" value="NUDIX_hydrolase_dom"/>
</dbReference>
<dbReference type="PATRIC" id="fig|745411.4.peg.1662"/>
<feature type="domain" description="Nudix hydrolase" evidence="4">
    <location>
        <begin position="5"/>
        <end position="133"/>
    </location>
</feature>
<dbReference type="eggNOG" id="COG1051">
    <property type="taxonomic scope" value="Bacteria"/>
</dbReference>
<dbReference type="SUPFAM" id="SSF55811">
    <property type="entry name" value="Nudix"/>
    <property type="match status" value="1"/>
</dbReference>
<gene>
    <name evidence="5" type="ORF">B3C1_08516</name>
</gene>
<keyword evidence="6" id="KW-1185">Reference proteome</keyword>
<dbReference type="PROSITE" id="PS51462">
    <property type="entry name" value="NUDIX"/>
    <property type="match status" value="1"/>
</dbReference>
<dbReference type="CDD" id="cd04678">
    <property type="entry name" value="NUDIX_MTH2_Nudt15"/>
    <property type="match status" value="1"/>
</dbReference>
<dbReference type="AlphaFoldDB" id="K2JKD6"/>
<dbReference type="InterPro" id="IPR020084">
    <property type="entry name" value="NUDIX_hydrolase_CS"/>
</dbReference>
<dbReference type="GO" id="GO:0016787">
    <property type="term" value="F:hydrolase activity"/>
    <property type="evidence" value="ECO:0007669"/>
    <property type="project" value="UniProtKB-KW"/>
</dbReference>
<dbReference type="FunFam" id="3.90.79.10:FF:000060">
    <property type="entry name" value="Nudix hydrolase 1"/>
    <property type="match status" value="1"/>
</dbReference>
<dbReference type="STRING" id="745411.B3C1_08516"/>
<name>K2JKD6_9GAMM</name>
<evidence type="ECO:0000256" key="3">
    <source>
        <dbReference type="RuleBase" id="RU003476"/>
    </source>
</evidence>
<dbReference type="Gene3D" id="3.90.79.10">
    <property type="entry name" value="Nucleoside Triphosphate Pyrophosphohydrolase"/>
    <property type="match status" value="1"/>
</dbReference>
<keyword evidence="2 3" id="KW-0378">Hydrolase</keyword>
<protein>
    <submittedName>
        <fullName evidence="5">NUDIX hydrolase</fullName>
    </submittedName>
</protein>
<dbReference type="InterPro" id="IPR020476">
    <property type="entry name" value="Nudix_hydrolase"/>
</dbReference>
<dbReference type="Proteomes" id="UP000006755">
    <property type="component" value="Unassembled WGS sequence"/>
</dbReference>
<dbReference type="PANTHER" id="PTHR16099">
    <property type="entry name" value="8-OXO-DGTP DIPHOSPHATES NUDT15"/>
    <property type="match status" value="1"/>
</dbReference>
<evidence type="ECO:0000256" key="2">
    <source>
        <dbReference type="ARBA" id="ARBA00022801"/>
    </source>
</evidence>
<dbReference type="PRINTS" id="PR00502">
    <property type="entry name" value="NUDIXFAMILY"/>
</dbReference>
<evidence type="ECO:0000313" key="6">
    <source>
        <dbReference type="Proteomes" id="UP000006755"/>
    </source>
</evidence>
<dbReference type="PROSITE" id="PS00893">
    <property type="entry name" value="NUDIX_BOX"/>
    <property type="match status" value="1"/>
</dbReference>
<proteinExistence type="inferred from homology"/>
<sequence length="135" mass="15024">MIFSGPKVGVGVVVERQGRVLVGQRRGSHGQGHWALPGGHLEAGECPLACAQRELAEETGLQLDEPRLVAVSNDLYPEGLHYLTLFVTGTLGEGEPRCLEPQKCAGWHWFEWDQIPEPRFLSLDNLLHRPLLKPR</sequence>
<comment type="similarity">
    <text evidence="3">Belongs to the Nudix hydrolase family.</text>
</comment>
<dbReference type="PANTHER" id="PTHR16099:SF5">
    <property type="entry name" value="NUCLEOTIDE TRIPHOSPHATE DIPHOSPHATASE NUDT15"/>
    <property type="match status" value="1"/>
</dbReference>
<reference evidence="5 6" key="1">
    <citation type="journal article" date="2012" name="J. Bacteriol.">
        <title>Genome Sequence of Gallaecimonas xiamenensis Type Strain 3-C-1.</title>
        <authorList>
            <person name="Lai Q."/>
            <person name="Wang L."/>
            <person name="Wang W."/>
            <person name="Shao Z."/>
        </authorList>
    </citation>
    <scope>NUCLEOTIDE SEQUENCE [LARGE SCALE GENOMIC DNA]</scope>
    <source>
        <strain evidence="5 6">3-C-1</strain>
    </source>
</reference>
<evidence type="ECO:0000259" key="4">
    <source>
        <dbReference type="PROSITE" id="PS51462"/>
    </source>
</evidence>
<dbReference type="RefSeq" id="WP_008484216.1">
    <property type="nucleotide sequence ID" value="NZ_AMRI01000010.1"/>
</dbReference>
<evidence type="ECO:0000313" key="5">
    <source>
        <dbReference type="EMBL" id="EKE74917.1"/>
    </source>
</evidence>
<comment type="cofactor">
    <cofactor evidence="1">
        <name>Mg(2+)</name>
        <dbReference type="ChEBI" id="CHEBI:18420"/>
    </cofactor>
</comment>
<dbReference type="EMBL" id="AMRI01000010">
    <property type="protein sequence ID" value="EKE74917.1"/>
    <property type="molecule type" value="Genomic_DNA"/>
</dbReference>
<comment type="caution">
    <text evidence="5">The sequence shown here is derived from an EMBL/GenBank/DDBJ whole genome shotgun (WGS) entry which is preliminary data.</text>
</comment>